<feature type="transmembrane region" description="Helical" evidence="2">
    <location>
        <begin position="520"/>
        <end position="537"/>
    </location>
</feature>
<dbReference type="Gene3D" id="3.50.50.60">
    <property type="entry name" value="FAD/NAD(P)-binding domain"/>
    <property type="match status" value="1"/>
</dbReference>
<dbReference type="SUPFAM" id="SSF51971">
    <property type="entry name" value="Nucleotide-binding domain"/>
    <property type="match status" value="1"/>
</dbReference>
<feature type="compositionally biased region" description="Basic and acidic residues" evidence="1">
    <location>
        <begin position="120"/>
        <end position="129"/>
    </location>
</feature>
<organism evidence="3 4">
    <name type="scientific">Smittium mucronatum</name>
    <dbReference type="NCBI Taxonomy" id="133383"/>
    <lineage>
        <taxon>Eukaryota</taxon>
        <taxon>Fungi</taxon>
        <taxon>Fungi incertae sedis</taxon>
        <taxon>Zoopagomycota</taxon>
        <taxon>Kickxellomycotina</taxon>
        <taxon>Harpellomycetes</taxon>
        <taxon>Harpellales</taxon>
        <taxon>Legeriomycetaceae</taxon>
        <taxon>Smittium</taxon>
    </lineage>
</organism>
<dbReference type="STRING" id="133383.A0A1R0H203"/>
<dbReference type="SUPFAM" id="SSF51905">
    <property type="entry name" value="FAD/NAD(P)-binding domain"/>
    <property type="match status" value="1"/>
</dbReference>
<reference evidence="3 4" key="1">
    <citation type="journal article" date="2016" name="Mol. Biol. Evol.">
        <title>Genome-Wide Survey of Gut Fungi (Harpellales) Reveals the First Horizontally Transferred Ubiquitin Gene from a Mosquito Host.</title>
        <authorList>
            <person name="Wang Y."/>
            <person name="White M.M."/>
            <person name="Kvist S."/>
            <person name="Moncalvo J.M."/>
        </authorList>
    </citation>
    <scope>NUCLEOTIDE SEQUENCE [LARGE SCALE GENOMIC DNA]</scope>
    <source>
        <strain evidence="3 4">ALG-7-W6</strain>
    </source>
</reference>
<accession>A0A1R0H203</accession>
<evidence type="ECO:0000256" key="1">
    <source>
        <dbReference type="SAM" id="MobiDB-lite"/>
    </source>
</evidence>
<evidence type="ECO:0008006" key="5">
    <source>
        <dbReference type="Google" id="ProtNLM"/>
    </source>
</evidence>
<keyword evidence="2" id="KW-1133">Transmembrane helix</keyword>
<dbReference type="InterPro" id="IPR050464">
    <property type="entry name" value="Zeta_carotene_desat/Oxidored"/>
</dbReference>
<feature type="region of interest" description="Disordered" evidence="1">
    <location>
        <begin position="115"/>
        <end position="159"/>
    </location>
</feature>
<dbReference type="GO" id="GO:0016491">
    <property type="term" value="F:oxidoreductase activity"/>
    <property type="evidence" value="ECO:0007669"/>
    <property type="project" value="TreeGrafter"/>
</dbReference>
<protein>
    <recommendedName>
        <fullName evidence="5">Amine oxidase domain-containing protein</fullName>
    </recommendedName>
</protein>
<dbReference type="EMBL" id="LSSL01001040">
    <property type="protein sequence ID" value="OLY83166.1"/>
    <property type="molecule type" value="Genomic_DNA"/>
</dbReference>
<sequence length="538" mass="61101">MTTPKPKKIAVVGSGLSGIMAAWGLTLYSPHEVTVFEKSNNILEYFSTVDFLPPGIPEKCTIDFLPETRVPVDIRPFVFNSDVSPNLAQVINFLRVELLKFSMDVGCTNWEIKSPSNPKDSLKNKDITPNHHKRSRSGPVPDLSEDQSGENQEIPIKIPPNPELSEIGRRILRKNSLLSKRRFSYEWNSSSTLGLFSQFTNIFRPRFYRAILDYIRFLAEICHHFGPVESNSESQLGVLEYLELKNYSKHFYNIFLEPIISCLLMNNNVKNVQSLPIWLVKTVFMTSVGKSLFFNPSFNSVKGGSRQFVRSVKTSLLDIKYNTEITKVVKKTHLGKPAGVVLYDSSGKSYEYDTLMPSAQRIWSSLNLVEATIENQKKACYTMWCNKMMDIDVPSHGLIFVSVNPSVEPASKMVISKADYTRLDLTLKKPELFSQRNAVNSETVLFVGSFYGLDTLEHGCYDGLATSQILGANLPFDLVKPTLWSDSDSSSASFFEKAFIFCFRYLYLVLSRLFDILDSYFLYLFVVVLGVSTYKLYY</sequence>
<evidence type="ECO:0000313" key="3">
    <source>
        <dbReference type="EMBL" id="OLY83166.1"/>
    </source>
</evidence>
<dbReference type="AlphaFoldDB" id="A0A1R0H203"/>
<dbReference type="Pfam" id="PF13450">
    <property type="entry name" value="NAD_binding_8"/>
    <property type="match status" value="1"/>
</dbReference>
<evidence type="ECO:0000256" key="2">
    <source>
        <dbReference type="SAM" id="Phobius"/>
    </source>
</evidence>
<keyword evidence="4" id="KW-1185">Reference proteome</keyword>
<dbReference type="Proteomes" id="UP000187455">
    <property type="component" value="Unassembled WGS sequence"/>
</dbReference>
<keyword evidence="2" id="KW-0812">Transmembrane</keyword>
<gene>
    <name evidence="3" type="ORF">AYI68_g2702</name>
</gene>
<dbReference type="PANTHER" id="PTHR42923">
    <property type="entry name" value="PROTOPORPHYRINOGEN OXIDASE"/>
    <property type="match status" value="1"/>
</dbReference>
<dbReference type="PANTHER" id="PTHR42923:SF17">
    <property type="entry name" value="AMINE OXIDASE DOMAIN-CONTAINING PROTEIN"/>
    <property type="match status" value="1"/>
</dbReference>
<dbReference type="OrthoDB" id="5977668at2759"/>
<evidence type="ECO:0000313" key="4">
    <source>
        <dbReference type="Proteomes" id="UP000187455"/>
    </source>
</evidence>
<proteinExistence type="predicted"/>
<comment type="caution">
    <text evidence="3">The sequence shown here is derived from an EMBL/GenBank/DDBJ whole genome shotgun (WGS) entry which is preliminary data.</text>
</comment>
<dbReference type="InterPro" id="IPR036188">
    <property type="entry name" value="FAD/NAD-bd_sf"/>
</dbReference>
<name>A0A1R0H203_9FUNG</name>
<keyword evidence="2" id="KW-0472">Membrane</keyword>